<dbReference type="Proteomes" id="UP001222603">
    <property type="component" value="Unassembled WGS sequence"/>
</dbReference>
<reference evidence="1" key="1">
    <citation type="submission" date="2022-10" db="EMBL/GenBank/DDBJ databases">
        <title>Human gut microbiome strain richness.</title>
        <authorList>
            <person name="Chen-Liaw A."/>
        </authorList>
    </citation>
    <scope>NUCLEOTIDE SEQUENCE</scope>
    <source>
        <strain evidence="1">1001713st1_F9_1001713B170221_170320</strain>
    </source>
</reference>
<organism evidence="1 2">
    <name type="scientific">Bacteroides uniformis</name>
    <dbReference type="NCBI Taxonomy" id="820"/>
    <lineage>
        <taxon>Bacteria</taxon>
        <taxon>Pseudomonadati</taxon>
        <taxon>Bacteroidota</taxon>
        <taxon>Bacteroidia</taxon>
        <taxon>Bacteroidales</taxon>
        <taxon>Bacteroidaceae</taxon>
        <taxon>Bacteroides</taxon>
    </lineage>
</organism>
<name>A0AAW6H6V0_BACUN</name>
<evidence type="ECO:0000313" key="1">
    <source>
        <dbReference type="EMBL" id="MDC1901756.1"/>
    </source>
</evidence>
<dbReference type="EMBL" id="JAQNSI010000413">
    <property type="protein sequence ID" value="MDC1901756.1"/>
    <property type="molecule type" value="Genomic_DNA"/>
</dbReference>
<comment type="caution">
    <text evidence="1">The sequence shown here is derived from an EMBL/GenBank/DDBJ whole genome shotgun (WGS) entry which is preliminary data.</text>
</comment>
<protein>
    <submittedName>
        <fullName evidence="1">SusC/RagA family protein</fullName>
    </submittedName>
</protein>
<sequence>HDASTPRLSYKSSNNTYTSSFWMKSAAYLRLKNLQLGYDLPSKWMKAIGLKSAYIYANAENLLTFTDFWDGYDPEVNYNASATDGVSLGAANNYPQTKAFTFGVDIKF</sequence>
<dbReference type="AlphaFoldDB" id="A0AAW6H6V0"/>
<proteinExistence type="predicted"/>
<feature type="non-terminal residue" evidence="1">
    <location>
        <position position="1"/>
    </location>
</feature>
<gene>
    <name evidence="1" type="ORF">POZ10_14160</name>
</gene>
<accession>A0AAW6H6V0</accession>
<evidence type="ECO:0000313" key="2">
    <source>
        <dbReference type="Proteomes" id="UP001222603"/>
    </source>
</evidence>